<dbReference type="EMBL" id="JALBCA010000031">
    <property type="protein sequence ID" value="KAI2388418.1"/>
    <property type="molecule type" value="Genomic_DNA"/>
</dbReference>
<organism evidence="1">
    <name type="scientific">Ophidiomyces ophidiicola</name>
    <dbReference type="NCBI Taxonomy" id="1387563"/>
    <lineage>
        <taxon>Eukaryota</taxon>
        <taxon>Fungi</taxon>
        <taxon>Dikarya</taxon>
        <taxon>Ascomycota</taxon>
        <taxon>Pezizomycotina</taxon>
        <taxon>Eurotiomycetes</taxon>
        <taxon>Eurotiomycetidae</taxon>
        <taxon>Onygenales</taxon>
        <taxon>Onygenaceae</taxon>
        <taxon>Ophidiomyces</taxon>
    </lineage>
</organism>
<gene>
    <name evidence="1" type="ORF">LOY88_002614</name>
</gene>
<accession>A0ACB8UZF1</accession>
<proteinExistence type="predicted"/>
<name>A0ACB8UZF1_9EURO</name>
<sequence>MNSNLDDEITALAMQLEEIYLMTDRQKGKYRENQHPDPELALATFLDEVRGHVSFLEDQKFAHSIASAVATDYQAIADLVSTDQQTLEDRRFAAQFSNDENAEPQAPPPYAESISETFITNEIQTPASSSRDNGNTDAADDDELSVQAEPPMAYVDNQEKALKRFSMGVQCSVCLDTMQLHQIIRLDCHHRYCHDCLKNLFMRSTTDQTLFPPKCCRQQIPLSFVLHELSAGELEQFQNAEAEFSTKDRTYCSNRDCGKFIPPSRIISDRAECGNCGSATCTMCKTPYHSNDCPADLALQAILELAMSERWKRCFSCKAMVAHEYGCWHMT</sequence>
<evidence type="ECO:0000313" key="1">
    <source>
        <dbReference type="EMBL" id="KAI2388418.1"/>
    </source>
</evidence>
<comment type="caution">
    <text evidence="1">The sequence shown here is derived from an EMBL/GenBank/DDBJ whole genome shotgun (WGS) entry which is preliminary data.</text>
</comment>
<reference evidence="1" key="1">
    <citation type="journal article" date="2022" name="bioRxiv">
        <title>Population genetic analysis of Ophidiomyces ophidiicola, the causative agent of snake fungal disease, indicates recent introductions to the USA.</title>
        <authorList>
            <person name="Ladner J.T."/>
            <person name="Palmer J.M."/>
            <person name="Ettinger C.L."/>
            <person name="Stajich J.E."/>
            <person name="Farrell T.M."/>
            <person name="Glorioso B.M."/>
            <person name="Lawson B."/>
            <person name="Price S.J."/>
            <person name="Stengle A.G."/>
            <person name="Grear D.A."/>
            <person name="Lorch J.M."/>
        </authorList>
    </citation>
    <scope>NUCLEOTIDE SEQUENCE</scope>
    <source>
        <strain evidence="1">NWHC 24266-5</strain>
    </source>
</reference>
<protein>
    <submittedName>
        <fullName evidence="1">Uncharacterized protein</fullName>
    </submittedName>
</protein>